<dbReference type="GO" id="GO:0005829">
    <property type="term" value="C:cytosol"/>
    <property type="evidence" value="ECO:0007669"/>
    <property type="project" value="TreeGrafter"/>
</dbReference>
<dbReference type="Gene3D" id="1.10.1040.10">
    <property type="entry name" value="N-(1-d-carboxylethyl)-l-norvaline Dehydrogenase, domain 2"/>
    <property type="match status" value="1"/>
</dbReference>
<dbReference type="Pfam" id="PF07479">
    <property type="entry name" value="NAD_Gly3P_dh_C"/>
    <property type="match status" value="1"/>
</dbReference>
<dbReference type="EMBL" id="VSSQ01060111">
    <property type="protein sequence ID" value="MPN13598.1"/>
    <property type="molecule type" value="Genomic_DNA"/>
</dbReference>
<dbReference type="GO" id="GO:0047952">
    <property type="term" value="F:glycerol-3-phosphate dehydrogenase [NAD(P)+] activity"/>
    <property type="evidence" value="ECO:0007669"/>
    <property type="project" value="UniProtKB-EC"/>
</dbReference>
<dbReference type="GO" id="GO:0006072">
    <property type="term" value="P:glycerol-3-phosphate metabolic process"/>
    <property type="evidence" value="ECO:0007669"/>
    <property type="project" value="InterPro"/>
</dbReference>
<organism evidence="2">
    <name type="scientific">bioreactor metagenome</name>
    <dbReference type="NCBI Taxonomy" id="1076179"/>
    <lineage>
        <taxon>unclassified sequences</taxon>
        <taxon>metagenomes</taxon>
        <taxon>ecological metagenomes</taxon>
    </lineage>
</organism>
<feature type="domain" description="Glycerol-3-phosphate dehydrogenase NAD-dependent C-terminal" evidence="1">
    <location>
        <begin position="1"/>
        <end position="85"/>
    </location>
</feature>
<dbReference type="InterPro" id="IPR013328">
    <property type="entry name" value="6PGD_dom2"/>
</dbReference>
<dbReference type="SUPFAM" id="SSF48179">
    <property type="entry name" value="6-phosphogluconate dehydrogenase C-terminal domain-like"/>
    <property type="match status" value="1"/>
</dbReference>
<evidence type="ECO:0000313" key="2">
    <source>
        <dbReference type="EMBL" id="MPN13598.1"/>
    </source>
</evidence>
<dbReference type="InterPro" id="IPR008927">
    <property type="entry name" value="6-PGluconate_DH-like_C_sf"/>
</dbReference>
<dbReference type="GO" id="GO:0005975">
    <property type="term" value="P:carbohydrate metabolic process"/>
    <property type="evidence" value="ECO:0007669"/>
    <property type="project" value="InterPro"/>
</dbReference>
<dbReference type="PANTHER" id="PTHR11728">
    <property type="entry name" value="GLYCEROL-3-PHOSPHATE DEHYDROGENASE"/>
    <property type="match status" value="1"/>
</dbReference>
<dbReference type="EC" id="1.1.1.94" evidence="2"/>
<name>A0A645FGS3_9ZZZZ</name>
<proteinExistence type="predicted"/>
<dbReference type="InterPro" id="IPR006109">
    <property type="entry name" value="G3P_DH_NAD-dep_C"/>
</dbReference>
<gene>
    <name evidence="2" type="primary">gpsA_32</name>
    <name evidence="2" type="ORF">SDC9_160920</name>
</gene>
<reference evidence="2" key="1">
    <citation type="submission" date="2019-08" db="EMBL/GenBank/DDBJ databases">
        <authorList>
            <person name="Kucharzyk K."/>
            <person name="Murdoch R.W."/>
            <person name="Higgins S."/>
            <person name="Loffler F."/>
        </authorList>
    </citation>
    <scope>NUCLEOTIDE SEQUENCE</scope>
</reference>
<protein>
    <submittedName>
        <fullName evidence="2">Glycerol-3-phosphate dehydrogenase [NAD(P)+]</fullName>
        <ecNumber evidence="2">1.1.1.94</ecNumber>
    </submittedName>
</protein>
<keyword evidence="2" id="KW-0560">Oxidoreductase</keyword>
<evidence type="ECO:0000259" key="1">
    <source>
        <dbReference type="Pfam" id="PF07479"/>
    </source>
</evidence>
<comment type="caution">
    <text evidence="2">The sequence shown here is derived from an EMBL/GenBank/DDBJ whole genome shotgun (WGS) entry which is preliminary data.</text>
</comment>
<dbReference type="PANTHER" id="PTHR11728:SF1">
    <property type="entry name" value="GLYCEROL-3-PHOSPHATE DEHYDROGENASE [NAD(+)] 2, CHLOROPLASTIC"/>
    <property type="match status" value="1"/>
</dbReference>
<accession>A0A645FGS3</accession>
<dbReference type="AlphaFoldDB" id="A0A645FGS3"/>
<sequence>MGLSGMGDLILTCTGDLSRNRRVGLALAQGKTLQDILRELGHVAEGVSTAREVVGLAGRIGVEMPICEAVNALLHDGRNARDVVEQLLSRDPRME</sequence>